<gene>
    <name evidence="3" type="ORF">C5O00_02820</name>
</gene>
<proteinExistence type="predicted"/>
<keyword evidence="4" id="KW-1185">Reference proteome</keyword>
<dbReference type="RefSeq" id="WP_105214758.1">
    <property type="nucleotide sequence ID" value="NZ_CP027062.1"/>
</dbReference>
<evidence type="ECO:0000256" key="1">
    <source>
        <dbReference type="SAM" id="SignalP"/>
    </source>
</evidence>
<dbReference type="Pfam" id="PF21347">
    <property type="entry name" value="DUF3108_like"/>
    <property type="match status" value="1"/>
</dbReference>
<sequence>MKKTLITLVAICLTIFFARAQSSCSKFYPFKEGAKTQLTMYNAKGKSQGMVEYNINNISTSGDATVANMTMTLTDHKGNEMKGTEYEATCRNGVVSIDFKSLMNPSLMAAYGDQMDYEVTGTNLDLPNDLSVGQSLPDAEIIIKMSMSGMNFNMSTLITDREVLGKESVTTPAGTFDCYIITQSTHIKSMAANQKRTTKQWIAEGVGVVKSEDYNKKGKLDGTSVLTSFSK</sequence>
<dbReference type="Gene3D" id="2.40.360.20">
    <property type="match status" value="1"/>
</dbReference>
<feature type="signal peptide" evidence="1">
    <location>
        <begin position="1"/>
        <end position="20"/>
    </location>
</feature>
<feature type="chain" id="PRO_5015522143" description="DUF3108 domain-containing protein" evidence="1">
    <location>
        <begin position="21"/>
        <end position="231"/>
    </location>
</feature>
<dbReference type="Proteomes" id="UP000238442">
    <property type="component" value="Chromosome"/>
</dbReference>
<evidence type="ECO:0000313" key="4">
    <source>
        <dbReference type="Proteomes" id="UP000238442"/>
    </source>
</evidence>
<dbReference type="KEGG" id="aue:C5O00_02820"/>
<dbReference type="AlphaFoldDB" id="A0A2S0HU77"/>
<name>A0A2S0HU77_9FLAO</name>
<accession>A0A2S0HU77</accession>
<evidence type="ECO:0000313" key="3">
    <source>
        <dbReference type="EMBL" id="AVI50158.1"/>
    </source>
</evidence>
<feature type="domain" description="DUF3108" evidence="2">
    <location>
        <begin position="31"/>
        <end position="226"/>
    </location>
</feature>
<dbReference type="EMBL" id="CP027062">
    <property type="protein sequence ID" value="AVI50158.1"/>
    <property type="molecule type" value="Genomic_DNA"/>
</dbReference>
<evidence type="ECO:0000259" key="2">
    <source>
        <dbReference type="Pfam" id="PF21347"/>
    </source>
</evidence>
<organism evidence="3 4">
    <name type="scientific">Pukyongia salina</name>
    <dbReference type="NCBI Taxonomy" id="2094025"/>
    <lineage>
        <taxon>Bacteria</taxon>
        <taxon>Pseudomonadati</taxon>
        <taxon>Bacteroidota</taxon>
        <taxon>Flavobacteriia</taxon>
        <taxon>Flavobacteriales</taxon>
        <taxon>Flavobacteriaceae</taxon>
        <taxon>Pukyongia</taxon>
    </lineage>
</organism>
<protein>
    <recommendedName>
        <fullName evidence="2">DUF3108 domain-containing protein</fullName>
    </recommendedName>
</protein>
<dbReference type="OrthoDB" id="665223at2"/>
<reference evidence="3 4" key="1">
    <citation type="submission" date="2018-02" db="EMBL/GenBank/DDBJ databases">
        <title>Genomic analysis of the strain RR4-38 isolated from a seawater recirculating aquaculture system.</title>
        <authorList>
            <person name="Kim Y.-S."/>
            <person name="Jang Y.H."/>
            <person name="Kim K.-H."/>
        </authorList>
    </citation>
    <scope>NUCLEOTIDE SEQUENCE [LARGE SCALE GENOMIC DNA]</scope>
    <source>
        <strain evidence="3 4">RR4-38</strain>
    </source>
</reference>
<keyword evidence="1" id="KW-0732">Signal</keyword>
<dbReference type="InterPro" id="IPR049279">
    <property type="entry name" value="DUF3108-like"/>
</dbReference>